<feature type="transmembrane region" description="Helical" evidence="1">
    <location>
        <begin position="43"/>
        <end position="61"/>
    </location>
</feature>
<keyword evidence="1" id="KW-0812">Transmembrane</keyword>
<feature type="transmembrane region" description="Helical" evidence="1">
    <location>
        <begin position="100"/>
        <end position="120"/>
    </location>
</feature>
<protein>
    <submittedName>
        <fullName evidence="2">Uncharacterized protein</fullName>
    </submittedName>
</protein>
<evidence type="ECO:0000256" key="1">
    <source>
        <dbReference type="SAM" id="Phobius"/>
    </source>
</evidence>
<accession>A0A1L7D3N3</accession>
<evidence type="ECO:0000313" key="3">
    <source>
        <dbReference type="Proteomes" id="UP000185491"/>
    </source>
</evidence>
<evidence type="ECO:0000313" key="2">
    <source>
        <dbReference type="EMBL" id="APT92683.1"/>
    </source>
</evidence>
<proteinExistence type="predicted"/>
<name>A0A1L7D3N3_9CORY</name>
<organism evidence="2 3">
    <name type="scientific">Corynebacterium phocae</name>
    <dbReference type="NCBI Taxonomy" id="161895"/>
    <lineage>
        <taxon>Bacteria</taxon>
        <taxon>Bacillati</taxon>
        <taxon>Actinomycetota</taxon>
        <taxon>Actinomycetes</taxon>
        <taxon>Mycobacteriales</taxon>
        <taxon>Corynebacteriaceae</taxon>
        <taxon>Corynebacterium</taxon>
    </lineage>
</organism>
<dbReference type="Proteomes" id="UP000185491">
    <property type="component" value="Chromosome"/>
</dbReference>
<dbReference type="STRING" id="161895.CPHO_07005"/>
<dbReference type="EMBL" id="CP009249">
    <property type="protein sequence ID" value="APT92683.1"/>
    <property type="molecule type" value="Genomic_DNA"/>
</dbReference>
<keyword evidence="1" id="KW-0472">Membrane</keyword>
<dbReference type="AlphaFoldDB" id="A0A1L7D3N3"/>
<feature type="transmembrane region" description="Helical" evidence="1">
    <location>
        <begin position="68"/>
        <end position="88"/>
    </location>
</feature>
<keyword evidence="3" id="KW-1185">Reference proteome</keyword>
<reference evidence="2 3" key="1">
    <citation type="submission" date="2014-08" db="EMBL/GenBank/DDBJ databases">
        <title>Complete genome sequence of Corynebacterium phocae M408/89/1(T)(=DSM 44612(T)), isolated from the common seal (Phoca vitulina).</title>
        <authorList>
            <person name="Ruckert C."/>
            <person name="Albersmeier A."/>
            <person name="Winkler A."/>
            <person name="Kalinowski J."/>
        </authorList>
    </citation>
    <scope>NUCLEOTIDE SEQUENCE [LARGE SCALE GENOMIC DNA]</scope>
    <source>
        <strain evidence="2 3">M408/89/1</strain>
    </source>
</reference>
<sequence length="143" mass="15344">MSRALHAVIFIMAIQLGSRGLDYLLGNPATVISAFPVNGNGSVKIWGACCLTISLVVLVGIMARAPHLVRSGAVFAMALYLAFAVLAFDDVFLTGVVDDWRFFTLYLSTAALWAVIAWSLTIHLAVIRGREADGTGNDSRNIC</sequence>
<keyword evidence="1" id="KW-1133">Transmembrane helix</keyword>
<gene>
    <name evidence="2" type="ORF">CPHO_07005</name>
</gene>
<dbReference type="KEGG" id="cpho:CPHO_07005"/>